<feature type="transmembrane region" description="Helical" evidence="1">
    <location>
        <begin position="16"/>
        <end position="36"/>
    </location>
</feature>
<evidence type="ECO:0000313" key="2">
    <source>
        <dbReference type="EMBL" id="MDD9327310.1"/>
    </source>
</evidence>
<dbReference type="EMBL" id="JAPQFL010000001">
    <property type="protein sequence ID" value="MDD9327310.1"/>
    <property type="molecule type" value="Genomic_DNA"/>
</dbReference>
<keyword evidence="1" id="KW-1133">Transmembrane helix</keyword>
<reference evidence="2" key="1">
    <citation type="submission" date="2022-10" db="EMBL/GenBank/DDBJ databases">
        <authorList>
            <person name="Boutroux M."/>
        </authorList>
    </citation>
    <scope>NUCLEOTIDE SEQUENCE</scope>
    <source>
        <strain evidence="2">51.81</strain>
    </source>
</reference>
<name>A0A9X4IAE3_9NEIS</name>
<dbReference type="EMBL" id="CP146598">
    <property type="protein sequence ID" value="WWY03700.1"/>
    <property type="molecule type" value="Genomic_DNA"/>
</dbReference>
<evidence type="ECO:0000256" key="1">
    <source>
        <dbReference type="SAM" id="Phobius"/>
    </source>
</evidence>
<proteinExistence type="predicted"/>
<dbReference type="Pfam" id="PF05751">
    <property type="entry name" value="FixH"/>
    <property type="match status" value="1"/>
</dbReference>
<keyword evidence="1" id="KW-0472">Membrane</keyword>
<organism evidence="2">
    <name type="scientific">Neisseria leonii</name>
    <dbReference type="NCBI Taxonomy" id="2995413"/>
    <lineage>
        <taxon>Bacteria</taxon>
        <taxon>Pseudomonadati</taxon>
        <taxon>Pseudomonadota</taxon>
        <taxon>Betaproteobacteria</taxon>
        <taxon>Neisseriales</taxon>
        <taxon>Neisseriaceae</taxon>
        <taxon>Neisseria</taxon>
    </lineage>
</organism>
<keyword evidence="1" id="KW-0812">Transmembrane</keyword>
<dbReference type="RefSeq" id="WP_274584559.1">
    <property type="nucleotide sequence ID" value="NZ_CP146598.1"/>
</dbReference>
<sequence length="176" mass="20039">MSERQSKVWYKEPWPWILMAGPMIVVIAGLSTFYIAKTNMADLVSDDYYKEGKYIDLNLKRDREALKRNMAAQVLVSPEGNSAKVFVSGDFDRSTPLKLVFLHPAKKEQDQTVELSADQAVSGDKALYSAAFRTLPKTQHWYVRVEDAAGVWRLDDKWIVSQGHAVNLQPKDYAKK</sequence>
<evidence type="ECO:0000313" key="3">
    <source>
        <dbReference type="EMBL" id="WWY03700.1"/>
    </source>
</evidence>
<keyword evidence="4" id="KW-1185">Reference proteome</keyword>
<reference evidence="3" key="2">
    <citation type="submission" date="2024-02" db="EMBL/GenBank/DDBJ databases">
        <title>Neisseria leonii sp. nov.</title>
        <authorList>
            <person name="Boutroux M."/>
            <person name="Favre-Rochex S."/>
            <person name="Gorgette O."/>
            <person name="Touak G."/>
            <person name="Muhle E."/>
            <person name="Chesneau O."/>
            <person name="Clermont D."/>
            <person name="Rahi P."/>
        </authorList>
    </citation>
    <scope>NUCLEOTIDE SEQUENCE</scope>
    <source>
        <strain evidence="3">51.81</strain>
    </source>
</reference>
<evidence type="ECO:0000313" key="4">
    <source>
        <dbReference type="Proteomes" id="UP001149607"/>
    </source>
</evidence>
<protein>
    <submittedName>
        <fullName evidence="2">FixH family protein</fullName>
    </submittedName>
</protein>
<dbReference type="InterPro" id="IPR008620">
    <property type="entry name" value="FixH"/>
</dbReference>
<accession>A0A9X4IAE3</accession>
<dbReference type="Proteomes" id="UP001149607">
    <property type="component" value="Chromosome"/>
</dbReference>
<gene>
    <name evidence="2" type="ORF">ORY91_000695</name>
    <name evidence="3" type="ORF">V9W64_02860</name>
</gene>
<dbReference type="AlphaFoldDB" id="A0A9X4IAE3"/>